<dbReference type="InterPro" id="IPR005467">
    <property type="entry name" value="His_kinase_dom"/>
</dbReference>
<evidence type="ECO:0000256" key="10">
    <source>
        <dbReference type="ARBA" id="ARBA00022840"/>
    </source>
</evidence>
<comment type="subcellular location">
    <subcellularLocation>
        <location evidence="2">Cell membrane</location>
        <topology evidence="2">Multi-pass membrane protein</topology>
    </subcellularLocation>
</comment>
<keyword evidence="8" id="KW-0547">Nucleotide-binding</keyword>
<dbReference type="SMART" id="SM00387">
    <property type="entry name" value="HATPase_c"/>
    <property type="match status" value="1"/>
</dbReference>
<comment type="catalytic activity">
    <reaction evidence="1">
        <text>ATP + protein L-histidine = ADP + protein N-phospho-L-histidine.</text>
        <dbReference type="EC" id="2.7.13.3"/>
    </reaction>
</comment>
<feature type="transmembrane region" description="Helical" evidence="15">
    <location>
        <begin position="310"/>
        <end position="331"/>
    </location>
</feature>
<keyword evidence="10" id="KW-0067">ATP-binding</keyword>
<dbReference type="SUPFAM" id="SSF55874">
    <property type="entry name" value="ATPase domain of HSP90 chaperone/DNA topoisomerase II/histidine kinase"/>
    <property type="match status" value="1"/>
</dbReference>
<dbReference type="GO" id="GO:0005886">
    <property type="term" value="C:plasma membrane"/>
    <property type="evidence" value="ECO:0007669"/>
    <property type="project" value="UniProtKB-SubCell"/>
</dbReference>
<evidence type="ECO:0000256" key="13">
    <source>
        <dbReference type="ARBA" id="ARBA00023136"/>
    </source>
</evidence>
<dbReference type="PANTHER" id="PTHR34220:SF11">
    <property type="entry name" value="SENSOR PROTEIN KINASE HPTS"/>
    <property type="match status" value="1"/>
</dbReference>
<dbReference type="PANTHER" id="PTHR34220">
    <property type="entry name" value="SENSOR HISTIDINE KINASE YPDA"/>
    <property type="match status" value="1"/>
</dbReference>
<evidence type="ECO:0000313" key="19">
    <source>
        <dbReference type="Proteomes" id="UP000037392"/>
    </source>
</evidence>
<dbReference type="CDD" id="cd06225">
    <property type="entry name" value="HAMP"/>
    <property type="match status" value="1"/>
</dbReference>
<dbReference type="InterPro" id="IPR036890">
    <property type="entry name" value="HATPase_C_sf"/>
</dbReference>
<keyword evidence="4" id="KW-1003">Cell membrane</keyword>
<dbReference type="EC" id="2.7.13.3" evidence="3"/>
<feature type="transmembrane region" description="Helical" evidence="15">
    <location>
        <begin position="15"/>
        <end position="35"/>
    </location>
</feature>
<keyword evidence="7 15" id="KW-0812">Transmembrane</keyword>
<dbReference type="GO" id="GO:0005524">
    <property type="term" value="F:ATP binding"/>
    <property type="evidence" value="ECO:0007669"/>
    <property type="project" value="UniProtKB-KW"/>
</dbReference>
<evidence type="ECO:0000256" key="14">
    <source>
        <dbReference type="SAM" id="Coils"/>
    </source>
</evidence>
<feature type="domain" description="Histidine kinase" evidence="16">
    <location>
        <begin position="495"/>
        <end position="602"/>
    </location>
</feature>
<evidence type="ECO:0000256" key="8">
    <source>
        <dbReference type="ARBA" id="ARBA00022741"/>
    </source>
</evidence>
<evidence type="ECO:0000259" key="16">
    <source>
        <dbReference type="PROSITE" id="PS50109"/>
    </source>
</evidence>
<evidence type="ECO:0000256" key="4">
    <source>
        <dbReference type="ARBA" id="ARBA00022475"/>
    </source>
</evidence>
<dbReference type="InterPro" id="IPR010559">
    <property type="entry name" value="Sig_transdc_His_kin_internal"/>
</dbReference>
<feature type="coiled-coil region" evidence="14">
    <location>
        <begin position="365"/>
        <end position="404"/>
    </location>
</feature>
<dbReference type="Pfam" id="PF06580">
    <property type="entry name" value="His_kinase"/>
    <property type="match status" value="1"/>
</dbReference>
<evidence type="ECO:0000256" key="2">
    <source>
        <dbReference type="ARBA" id="ARBA00004651"/>
    </source>
</evidence>
<sequence length="603" mass="69402">MKFFPKQHVSLRTQLIAYFCTVVLIVGIFFSSYYYDSSSQLIINNAGEQVYLLVSSRMDTIDRDLYQLNSFIDWICLNEDIHVLLKRQGDSIHIFDTVKSRVYNNINDRNLFFSLKNWISSLYIIGDNGLIIKYGSNAYNVDVHMFNHDSWYKQASTTKGQTVYYHAIPNHNRIPTILRSSPAEYVIPVYKQIKYDYNSKPLGKLVILLDSEMLVENNNPPHSSVQSFLMDSKGEVLASNRPELTGTNLSDQEFYGRIQKGGERFFIHKEKKIKELITYKKSDHSDYTLVHIQPVSEVTQLNKTALNTGFIVSGLVLLFAFFLSWYLSLNFTKPINQIAKKVNQIAKGNFHHSEDIEQLPGNNEIASLNRDLYEMEQGIRQLMAEDLNRAEEKRQLEIQMLQAQINPHFLNNTLNSIRLMAIMQGAQGIVDMITSLGIIIDCSTRSTTEKITIREELSVIDAYFAIQRVRYKGKVSFHMYCENDTLLDCMIVKFVLQPIVENAIFHGIERKNTTGHITIEICQKEHDILININDDGAGMDHETLMHILEEIQDTDSPHNTKGMGLGNVNKRLKYVYGESYGLHISSKKNQFTQVVMKIPMERE</sequence>
<dbReference type="Gene3D" id="3.30.565.10">
    <property type="entry name" value="Histidine kinase-like ATPase, C-terminal domain"/>
    <property type="match status" value="1"/>
</dbReference>
<dbReference type="PROSITE" id="PS50885">
    <property type="entry name" value="HAMP"/>
    <property type="match status" value="1"/>
</dbReference>
<keyword evidence="13 15" id="KW-0472">Membrane</keyword>
<proteinExistence type="predicted"/>
<reference evidence="18 19" key="1">
    <citation type="submission" date="2011-04" db="EMBL/GenBank/DDBJ databases">
        <title>The Genome Sequence of Clostridium citroniae WAL-19142.</title>
        <authorList>
            <consortium name="The Broad Institute Genome Sequencing Platform"/>
            <person name="Earl A."/>
            <person name="Ward D."/>
            <person name="Feldgarden M."/>
            <person name="Gevers D."/>
            <person name="Warren Y.A."/>
            <person name="Tyrrell K.L."/>
            <person name="Citron D.M."/>
            <person name="Goldstein E.J."/>
            <person name="Daigneault M."/>
            <person name="Allen-Vercoe E."/>
            <person name="Young S.K."/>
            <person name="Zeng Q."/>
            <person name="Gargeya S."/>
            <person name="Fitzgerald M."/>
            <person name="Haas B."/>
            <person name="Abouelleil A."/>
            <person name="Alvarado L."/>
            <person name="Arachchi H.M."/>
            <person name="Berlin A."/>
            <person name="Brown A."/>
            <person name="Chapman S.B."/>
            <person name="Chen Z."/>
            <person name="Dunbar C."/>
            <person name="Freedman E."/>
            <person name="Gearin G."/>
            <person name="Gellesch M."/>
            <person name="Goldberg J."/>
            <person name="Griggs A."/>
            <person name="Gujja S."/>
            <person name="Heilman E.R."/>
            <person name="Heiman D."/>
            <person name="Howarth C."/>
            <person name="Larson L."/>
            <person name="Lui A."/>
            <person name="MacDonald P.J."/>
            <person name="Mehta T."/>
            <person name="Montmayeur A."/>
            <person name="Murphy C."/>
            <person name="Neiman D."/>
            <person name="Pearson M."/>
            <person name="Priest M."/>
            <person name="Roberts A."/>
            <person name="Saif S."/>
            <person name="Shea T."/>
            <person name="Shenoy N."/>
            <person name="Sisk P."/>
            <person name="Stolte C."/>
            <person name="Sykes S."/>
            <person name="White J."/>
            <person name="Yandava C."/>
            <person name="Wortman J."/>
            <person name="Nusbaum C."/>
            <person name="Birren B."/>
        </authorList>
    </citation>
    <scope>NUCLEOTIDE SEQUENCE [LARGE SCALE GENOMIC DNA]</scope>
    <source>
        <strain evidence="18 19">WAL-19142</strain>
    </source>
</reference>
<keyword evidence="14" id="KW-0175">Coiled coil</keyword>
<keyword evidence="9" id="KW-0418">Kinase</keyword>
<dbReference type="Gene3D" id="3.30.450.20">
    <property type="entry name" value="PAS domain"/>
    <property type="match status" value="1"/>
</dbReference>
<evidence type="ECO:0000256" key="6">
    <source>
        <dbReference type="ARBA" id="ARBA00022679"/>
    </source>
</evidence>
<dbReference type="Gene3D" id="1.10.287.130">
    <property type="match status" value="1"/>
</dbReference>
<name>A0A0J9C3X4_9FIRM</name>
<dbReference type="PATRIC" id="fig|742734.4.peg.2811"/>
<evidence type="ECO:0000256" key="15">
    <source>
        <dbReference type="SAM" id="Phobius"/>
    </source>
</evidence>
<evidence type="ECO:0000256" key="5">
    <source>
        <dbReference type="ARBA" id="ARBA00022553"/>
    </source>
</evidence>
<evidence type="ECO:0000256" key="7">
    <source>
        <dbReference type="ARBA" id="ARBA00022692"/>
    </source>
</evidence>
<dbReference type="Proteomes" id="UP000037392">
    <property type="component" value="Unassembled WGS sequence"/>
</dbReference>
<accession>A0A0J9C3X4</accession>
<dbReference type="AlphaFoldDB" id="A0A0J9C3X4"/>
<evidence type="ECO:0000256" key="1">
    <source>
        <dbReference type="ARBA" id="ARBA00000085"/>
    </source>
</evidence>
<protein>
    <recommendedName>
        <fullName evidence="3">histidine kinase</fullName>
        <ecNumber evidence="3">2.7.13.3</ecNumber>
    </recommendedName>
</protein>
<dbReference type="Pfam" id="PF00672">
    <property type="entry name" value="HAMP"/>
    <property type="match status" value="1"/>
</dbReference>
<dbReference type="EMBL" id="ADLK01000021">
    <property type="protein sequence ID" value="KMW19134.1"/>
    <property type="molecule type" value="Genomic_DNA"/>
</dbReference>
<dbReference type="GO" id="GO:0000155">
    <property type="term" value="F:phosphorelay sensor kinase activity"/>
    <property type="evidence" value="ECO:0007669"/>
    <property type="project" value="InterPro"/>
</dbReference>
<organism evidence="18 19">
    <name type="scientific">[Clostridium] citroniae WAL-19142</name>
    <dbReference type="NCBI Taxonomy" id="742734"/>
    <lineage>
        <taxon>Bacteria</taxon>
        <taxon>Bacillati</taxon>
        <taxon>Bacillota</taxon>
        <taxon>Clostridia</taxon>
        <taxon>Lachnospirales</taxon>
        <taxon>Lachnospiraceae</taxon>
        <taxon>Enterocloster</taxon>
    </lineage>
</organism>
<evidence type="ECO:0000256" key="9">
    <source>
        <dbReference type="ARBA" id="ARBA00022777"/>
    </source>
</evidence>
<evidence type="ECO:0000256" key="11">
    <source>
        <dbReference type="ARBA" id="ARBA00022989"/>
    </source>
</evidence>
<comment type="caution">
    <text evidence="18">The sequence shown here is derived from an EMBL/GenBank/DDBJ whole genome shotgun (WGS) entry which is preliminary data.</text>
</comment>
<evidence type="ECO:0000313" key="18">
    <source>
        <dbReference type="EMBL" id="KMW19134.1"/>
    </source>
</evidence>
<dbReference type="PROSITE" id="PS50109">
    <property type="entry name" value="HIS_KIN"/>
    <property type="match status" value="1"/>
</dbReference>
<keyword evidence="6" id="KW-0808">Transferase</keyword>
<evidence type="ECO:0000259" key="17">
    <source>
        <dbReference type="PROSITE" id="PS50885"/>
    </source>
</evidence>
<dbReference type="Pfam" id="PF02518">
    <property type="entry name" value="HATPase_c"/>
    <property type="match status" value="1"/>
</dbReference>
<dbReference type="InterPro" id="IPR050640">
    <property type="entry name" value="Bact_2-comp_sensor_kinase"/>
</dbReference>
<evidence type="ECO:0000256" key="12">
    <source>
        <dbReference type="ARBA" id="ARBA00023012"/>
    </source>
</evidence>
<evidence type="ECO:0000256" key="3">
    <source>
        <dbReference type="ARBA" id="ARBA00012438"/>
    </source>
</evidence>
<keyword evidence="5" id="KW-0597">Phosphoprotein</keyword>
<keyword evidence="11 15" id="KW-1133">Transmembrane helix</keyword>
<dbReference type="InterPro" id="IPR003594">
    <property type="entry name" value="HATPase_dom"/>
</dbReference>
<keyword evidence="12" id="KW-0902">Two-component regulatory system</keyword>
<dbReference type="InterPro" id="IPR003660">
    <property type="entry name" value="HAMP_dom"/>
</dbReference>
<gene>
    <name evidence="18" type="ORF">HMPREF9470_02619</name>
</gene>
<feature type="domain" description="HAMP" evidence="17">
    <location>
        <begin position="329"/>
        <end position="384"/>
    </location>
</feature>